<gene>
    <name evidence="3" type="ORF">MAR_026970</name>
</gene>
<protein>
    <recommendedName>
        <fullName evidence="2">H-type lectin domain-containing protein</fullName>
    </recommendedName>
</protein>
<accession>A0ABY7EU17</accession>
<dbReference type="Gene3D" id="2.60.40.2080">
    <property type="match status" value="1"/>
</dbReference>
<dbReference type="Pfam" id="PF09458">
    <property type="entry name" value="H_lectin"/>
    <property type="match status" value="1"/>
</dbReference>
<dbReference type="EMBL" id="CP111019">
    <property type="protein sequence ID" value="WAR12790.1"/>
    <property type="molecule type" value="Genomic_DNA"/>
</dbReference>
<dbReference type="SUPFAM" id="SSF141086">
    <property type="entry name" value="Agglutinin HPA-like"/>
    <property type="match status" value="1"/>
</dbReference>
<dbReference type="InterPro" id="IPR037221">
    <property type="entry name" value="H-type_lectin_dom_sf"/>
</dbReference>
<evidence type="ECO:0000313" key="3">
    <source>
        <dbReference type="EMBL" id="WAR12790.1"/>
    </source>
</evidence>
<keyword evidence="4" id="KW-1185">Reference proteome</keyword>
<feature type="signal peptide" evidence="1">
    <location>
        <begin position="1"/>
        <end position="18"/>
    </location>
</feature>
<sequence>MRTLKLMLCAIFVQAVWCVPKSSITDSIYQVLSSKIDTINLELAVIRNEQVQTKQDLIQAKTELKRIEADQSFDVPNNTAGESLFDALGNASTSDVINYLRKAFQSEKAHHKQALGQIKADVAFMWSDLNTLKATVATLNDTQGNLTRDVFEVGRDVEYDIKTVNDTLARIHSMAEWLDTSFTSLNGTQQQTNETVSLLNNDVNLLKSSLMNTSQQEEMTNLRETVSEIQTSLEEKCQSGEIGPLVRPLYPVTLTINFRPAFNSKPAIVYGLKVLDSAHNTNVRVDGHITEMTSAFFKFKIRSWADTVMYGAKFSWMACPKTDT</sequence>
<feature type="domain" description="H-type lectin" evidence="2">
    <location>
        <begin position="254"/>
        <end position="318"/>
    </location>
</feature>
<reference evidence="3" key="1">
    <citation type="submission" date="2022-11" db="EMBL/GenBank/DDBJ databases">
        <title>Centuries of genome instability and evolution in soft-shell clam transmissible cancer (bioRxiv).</title>
        <authorList>
            <person name="Hart S.F.M."/>
            <person name="Yonemitsu M.A."/>
            <person name="Giersch R.M."/>
            <person name="Beal B.F."/>
            <person name="Arriagada G."/>
            <person name="Davis B.W."/>
            <person name="Ostrander E.A."/>
            <person name="Goff S.P."/>
            <person name="Metzger M.J."/>
        </authorList>
    </citation>
    <scope>NUCLEOTIDE SEQUENCE</scope>
    <source>
        <strain evidence="3">MELC-2E11</strain>
        <tissue evidence="3">Siphon/mantle</tissue>
    </source>
</reference>
<feature type="chain" id="PRO_5047509406" description="H-type lectin domain-containing protein" evidence="1">
    <location>
        <begin position="19"/>
        <end position="324"/>
    </location>
</feature>
<evidence type="ECO:0000259" key="2">
    <source>
        <dbReference type="Pfam" id="PF09458"/>
    </source>
</evidence>
<organism evidence="3 4">
    <name type="scientific">Mya arenaria</name>
    <name type="common">Soft-shell clam</name>
    <dbReference type="NCBI Taxonomy" id="6604"/>
    <lineage>
        <taxon>Eukaryota</taxon>
        <taxon>Metazoa</taxon>
        <taxon>Spiralia</taxon>
        <taxon>Lophotrochozoa</taxon>
        <taxon>Mollusca</taxon>
        <taxon>Bivalvia</taxon>
        <taxon>Autobranchia</taxon>
        <taxon>Heteroconchia</taxon>
        <taxon>Euheterodonta</taxon>
        <taxon>Imparidentia</taxon>
        <taxon>Neoheterodontei</taxon>
        <taxon>Myida</taxon>
        <taxon>Myoidea</taxon>
        <taxon>Myidae</taxon>
        <taxon>Mya</taxon>
    </lineage>
</organism>
<dbReference type="Proteomes" id="UP001164746">
    <property type="component" value="Chromosome 8"/>
</dbReference>
<evidence type="ECO:0000313" key="4">
    <source>
        <dbReference type="Proteomes" id="UP001164746"/>
    </source>
</evidence>
<name>A0ABY7EU17_MYAAR</name>
<keyword evidence="1" id="KW-0732">Signal</keyword>
<dbReference type="InterPro" id="IPR019019">
    <property type="entry name" value="H-type_lectin_domain"/>
</dbReference>
<evidence type="ECO:0000256" key="1">
    <source>
        <dbReference type="SAM" id="SignalP"/>
    </source>
</evidence>
<proteinExistence type="predicted"/>